<evidence type="ECO:0000313" key="5">
    <source>
        <dbReference type="Proteomes" id="UP000186547"/>
    </source>
</evidence>
<feature type="compositionally biased region" description="Basic and acidic residues" evidence="1">
    <location>
        <begin position="95"/>
        <end position="109"/>
    </location>
</feature>
<keyword evidence="4" id="KW-1185">Reference proteome</keyword>
<feature type="compositionally biased region" description="Basic and acidic residues" evidence="1">
    <location>
        <begin position="127"/>
        <end position="138"/>
    </location>
</feature>
<feature type="compositionally biased region" description="Acidic residues" evidence="1">
    <location>
        <begin position="110"/>
        <end position="121"/>
    </location>
</feature>
<reference evidence="3 4" key="2">
    <citation type="journal article" date="2014" name="PLoS Genet.">
        <title>Phylogenetically driven sequencing of extremely halophilic archaea reveals strategies for static and dynamic osmo-response.</title>
        <authorList>
            <person name="Becker E.A."/>
            <person name="Seitzer P.M."/>
            <person name="Tritt A."/>
            <person name="Larsen D."/>
            <person name="Krusor M."/>
            <person name="Yao A.I."/>
            <person name="Wu D."/>
            <person name="Madern D."/>
            <person name="Eisen J.A."/>
            <person name="Darling A.E."/>
            <person name="Facciotti M.T."/>
        </authorList>
    </citation>
    <scope>NUCLEOTIDE SEQUENCE [LARGE SCALE GENOMIC DNA]</scope>
    <source>
        <strain evidence="3 4">AJ5</strain>
    </source>
</reference>
<gene>
    <name evidence="3" type="ORF">C445_14307</name>
    <name evidence="2" type="ORF">CHINAEXTREME_17950</name>
</gene>
<dbReference type="EMBL" id="CP019285">
    <property type="protein sequence ID" value="APW99536.1"/>
    <property type="molecule type" value="Genomic_DNA"/>
</dbReference>
<reference evidence="2 5" key="1">
    <citation type="journal article" date="2011" name="J. Bacteriol.">
        <title>Genome sequence of Halobiforma lacisalsi AJ5, an extremely halophilic archaeon which harbors a bop gene.</title>
        <authorList>
            <person name="Jiang X."/>
            <person name="Wang S."/>
            <person name="Cheng H."/>
            <person name="Huo Y."/>
            <person name="Zhang X."/>
            <person name="Zhu X."/>
            <person name="Han X."/>
            <person name="Ni P."/>
            <person name="Wu M."/>
        </authorList>
    </citation>
    <scope>NUCLEOTIDE SEQUENCE [LARGE SCALE GENOMIC DNA]</scope>
    <source>
        <strain evidence="2 5">AJ5</strain>
    </source>
</reference>
<evidence type="ECO:0000313" key="2">
    <source>
        <dbReference type="EMBL" id="APW99536.1"/>
    </source>
</evidence>
<dbReference type="KEGG" id="hlc:CHINAEXTREME17950"/>
<name>M0LDK9_NATLA</name>
<evidence type="ECO:0000313" key="4">
    <source>
        <dbReference type="Proteomes" id="UP000011555"/>
    </source>
</evidence>
<proteinExistence type="predicted"/>
<dbReference type="EMBL" id="AOLZ01000044">
    <property type="protein sequence ID" value="EMA31662.1"/>
    <property type="molecule type" value="Genomic_DNA"/>
</dbReference>
<dbReference type="Proteomes" id="UP000011555">
    <property type="component" value="Unassembled WGS sequence"/>
</dbReference>
<sequence>MRIRLPAREQESTGGQSIDDRERSGSGSASGSGLRRLLLLAAGTVAVAYLVSRYVSDRAVPSVDEVRDRAPSAEELREQTADAVSDEFRPIPIGDRGENEERAREKTEDTDGTDPIDDVETSIDVTEGERSAEEIAERADEEVPEPGEMAVDEEVAEELIDEDDLEGADGEQESDGDEEEGGEQGKNE</sequence>
<feature type="region of interest" description="Disordered" evidence="1">
    <location>
        <begin position="1"/>
        <end position="32"/>
    </location>
</feature>
<dbReference type="eggNOG" id="arCOG14293">
    <property type="taxonomic scope" value="Archaea"/>
</dbReference>
<reference evidence="2" key="3">
    <citation type="submission" date="2017-01" db="EMBL/GenBank/DDBJ databases">
        <authorList>
            <person name="Mah S.A."/>
            <person name="Swanson W.J."/>
            <person name="Moy G.W."/>
            <person name="Vacquier V.D."/>
        </authorList>
    </citation>
    <scope>NUCLEOTIDE SEQUENCE</scope>
    <source>
        <strain evidence="2">AJ5</strain>
    </source>
</reference>
<evidence type="ECO:0000313" key="3">
    <source>
        <dbReference type="EMBL" id="EMA31662.1"/>
    </source>
</evidence>
<feature type="compositionally biased region" description="Acidic residues" evidence="1">
    <location>
        <begin position="139"/>
        <end position="182"/>
    </location>
</feature>
<dbReference type="AlphaFoldDB" id="M0LDK9"/>
<organism evidence="3 4">
    <name type="scientific">Natronobacterium lacisalsi AJ5</name>
    <dbReference type="NCBI Taxonomy" id="358396"/>
    <lineage>
        <taxon>Archaea</taxon>
        <taxon>Methanobacteriati</taxon>
        <taxon>Methanobacteriota</taxon>
        <taxon>Stenosarchaea group</taxon>
        <taxon>Halobacteria</taxon>
        <taxon>Halobacteriales</taxon>
        <taxon>Natrialbaceae</taxon>
        <taxon>Natronobacterium</taxon>
    </lineage>
</organism>
<feature type="region of interest" description="Disordered" evidence="1">
    <location>
        <begin position="60"/>
        <end position="188"/>
    </location>
</feature>
<dbReference type="Proteomes" id="UP000186547">
    <property type="component" value="Chromosome"/>
</dbReference>
<feature type="compositionally biased region" description="Basic and acidic residues" evidence="1">
    <location>
        <begin position="1"/>
        <end position="11"/>
    </location>
</feature>
<dbReference type="STRING" id="358396.CHINAEXTREME_17950"/>
<evidence type="ECO:0000256" key="1">
    <source>
        <dbReference type="SAM" id="MobiDB-lite"/>
    </source>
</evidence>
<feature type="compositionally biased region" description="Basic and acidic residues" evidence="1">
    <location>
        <begin position="64"/>
        <end position="80"/>
    </location>
</feature>
<protein>
    <submittedName>
        <fullName evidence="3">Uncharacterized protein</fullName>
    </submittedName>
</protein>
<accession>M0LDK9</accession>